<dbReference type="Proteomes" id="UP000734854">
    <property type="component" value="Unassembled WGS sequence"/>
</dbReference>
<dbReference type="InterPro" id="IPR006186">
    <property type="entry name" value="Ser/Thr-sp_prot-phosphatase"/>
</dbReference>
<proteinExistence type="predicted"/>
<dbReference type="SUPFAM" id="SSF53474">
    <property type="entry name" value="alpha/beta-Hydrolases"/>
    <property type="match status" value="1"/>
</dbReference>
<name>A0A8J5GUU5_ZINOF</name>
<dbReference type="PANTHER" id="PTHR46422">
    <property type="entry name" value="SERINE/THREONINE-PROTEIN PHOSPHATASE BSL3"/>
    <property type="match status" value="1"/>
</dbReference>
<evidence type="ECO:0000313" key="3">
    <source>
        <dbReference type="EMBL" id="KAG6510351.1"/>
    </source>
</evidence>
<keyword evidence="4" id="KW-1185">Reference proteome</keyword>
<dbReference type="InterPro" id="IPR029052">
    <property type="entry name" value="Metallo-depent_PP-like"/>
</dbReference>
<dbReference type="Gene3D" id="3.60.21.10">
    <property type="match status" value="2"/>
</dbReference>
<accession>A0A8J5GUU5</accession>
<reference evidence="3 4" key="1">
    <citation type="submission" date="2020-08" db="EMBL/GenBank/DDBJ databases">
        <title>Plant Genome Project.</title>
        <authorList>
            <person name="Zhang R.-G."/>
        </authorList>
    </citation>
    <scope>NUCLEOTIDE SEQUENCE [LARGE SCALE GENOMIC DNA]</scope>
    <source>
        <tissue evidence="3">Rhizome</tissue>
    </source>
</reference>
<dbReference type="AlphaFoldDB" id="A0A8J5GUU5"/>
<gene>
    <name evidence="3" type="ORF">ZIOFF_028361</name>
</gene>
<organism evidence="3 4">
    <name type="scientific">Zingiber officinale</name>
    <name type="common">Ginger</name>
    <name type="synonym">Amomum zingiber</name>
    <dbReference type="NCBI Taxonomy" id="94328"/>
    <lineage>
        <taxon>Eukaryota</taxon>
        <taxon>Viridiplantae</taxon>
        <taxon>Streptophyta</taxon>
        <taxon>Embryophyta</taxon>
        <taxon>Tracheophyta</taxon>
        <taxon>Spermatophyta</taxon>
        <taxon>Magnoliopsida</taxon>
        <taxon>Liliopsida</taxon>
        <taxon>Zingiberales</taxon>
        <taxon>Zingiberaceae</taxon>
        <taxon>Zingiber</taxon>
    </lineage>
</organism>
<dbReference type="GO" id="GO:0016787">
    <property type="term" value="F:hydrolase activity"/>
    <property type="evidence" value="ECO:0007669"/>
    <property type="project" value="InterPro"/>
</dbReference>
<feature type="region of interest" description="Disordered" evidence="1">
    <location>
        <begin position="283"/>
        <end position="302"/>
    </location>
</feature>
<evidence type="ECO:0000259" key="2">
    <source>
        <dbReference type="SMART" id="SM00156"/>
    </source>
</evidence>
<evidence type="ECO:0000313" key="4">
    <source>
        <dbReference type="Proteomes" id="UP000734854"/>
    </source>
</evidence>
<dbReference type="EMBL" id="JACMSC010000008">
    <property type="protein sequence ID" value="KAG6510351.1"/>
    <property type="molecule type" value="Genomic_DNA"/>
</dbReference>
<dbReference type="Gene3D" id="3.40.50.1820">
    <property type="entry name" value="alpha/beta hydrolase"/>
    <property type="match status" value="1"/>
</dbReference>
<sequence length="395" mass="42802">MGMESQTVETSDGVKLHVRLFKPADPPVSDLVLVLVHPYTVLGGFQGLLRGIATGLAEKGYQAVTFDMRGAGRSSGRASIFGSAEINDVIAVCQWVSVTLSPRGIILVGSSAGAPIAGSAVDKIDQVIGYVSIGYPFGFMASILFGRHHETILQSKKPKLFIMGTKDGFTSVKQLENKLKTAAGKVDIHLIEGAGHFQMEGPAFDAQMVVSHLLKPRGWKPPVRRQFFLDCNEISELCDSAERIFTNEPTVLQIKAPVKIFGDLHGQFGDLMRLFDEYGAPSTAGDISSDPTENDSVEGLRPNARGPGLVTFGLIVRAHECVMDGFERFAQGHLITLFSATNYCGPTNNTGAILVLGRDLVVVPKLIHPLPPAFHSPETSPERHIEDTWMQVLLR</sequence>
<comment type="caution">
    <text evidence="3">The sequence shown here is derived from an EMBL/GenBank/DDBJ whole genome shotgun (WGS) entry which is preliminary data.</text>
</comment>
<dbReference type="PANTHER" id="PTHR46422:SF4">
    <property type="entry name" value="SERINE_THREONINE-PROTEIN PHOSPHATASE BSL3"/>
    <property type="match status" value="1"/>
</dbReference>
<evidence type="ECO:0000256" key="1">
    <source>
        <dbReference type="SAM" id="MobiDB-lite"/>
    </source>
</evidence>
<feature type="domain" description="Serine/threonine specific protein phosphatases" evidence="2">
    <location>
        <begin position="229"/>
        <end position="371"/>
    </location>
</feature>
<dbReference type="Pfam" id="PF02129">
    <property type="entry name" value="Peptidase_S15"/>
    <property type="match status" value="1"/>
</dbReference>
<dbReference type="InterPro" id="IPR000383">
    <property type="entry name" value="Xaa-Pro-like_dom"/>
</dbReference>
<dbReference type="InterPro" id="IPR029058">
    <property type="entry name" value="AB_hydrolase_fold"/>
</dbReference>
<dbReference type="SUPFAM" id="SSF56300">
    <property type="entry name" value="Metallo-dependent phosphatases"/>
    <property type="match status" value="2"/>
</dbReference>
<dbReference type="SMART" id="SM00156">
    <property type="entry name" value="PP2Ac"/>
    <property type="match status" value="1"/>
</dbReference>
<protein>
    <recommendedName>
        <fullName evidence="2">Serine/threonine specific protein phosphatases domain-containing protein</fullName>
    </recommendedName>
</protein>